<dbReference type="AlphaFoldDB" id="A0A0M0I0I2"/>
<protein>
    <submittedName>
        <fullName evidence="5">AraC family transcriptional regulator</fullName>
    </submittedName>
</protein>
<name>A0A0M0I0I2_9VIBR</name>
<dbReference type="InterPro" id="IPR009057">
    <property type="entry name" value="Homeodomain-like_sf"/>
</dbReference>
<dbReference type="Pfam" id="PF12833">
    <property type="entry name" value="HTH_18"/>
    <property type="match status" value="1"/>
</dbReference>
<dbReference type="PATRIC" id="fig|171383.3.peg.2226"/>
<dbReference type="InterPro" id="IPR018060">
    <property type="entry name" value="HTH_AraC"/>
</dbReference>
<comment type="caution">
    <text evidence="5">The sequence shown here is derived from an EMBL/GenBank/DDBJ whole genome shotgun (WGS) entry which is preliminary data.</text>
</comment>
<dbReference type="STRING" id="171383.AKJ31_10910"/>
<dbReference type="EMBL" id="LHPI01000009">
    <property type="protein sequence ID" value="KOO07398.1"/>
    <property type="molecule type" value="Genomic_DNA"/>
</dbReference>
<dbReference type="SUPFAM" id="SSF46689">
    <property type="entry name" value="Homeodomain-like"/>
    <property type="match status" value="2"/>
</dbReference>
<proteinExistence type="predicted"/>
<dbReference type="RefSeq" id="WP_053409132.1">
    <property type="nucleotide sequence ID" value="NZ_LHPI01000009.1"/>
</dbReference>
<evidence type="ECO:0000256" key="2">
    <source>
        <dbReference type="ARBA" id="ARBA00023125"/>
    </source>
</evidence>
<evidence type="ECO:0000313" key="5">
    <source>
        <dbReference type="EMBL" id="KOO07398.1"/>
    </source>
</evidence>
<evidence type="ECO:0000313" key="6">
    <source>
        <dbReference type="Proteomes" id="UP000037530"/>
    </source>
</evidence>
<reference evidence="6" key="1">
    <citation type="submission" date="2015-08" db="EMBL/GenBank/DDBJ databases">
        <title>Vibrio galatheae sp. nov., a novel member of the Vibrionaceae family isolated from the Solomon Islands.</title>
        <authorList>
            <person name="Giubergia S."/>
            <person name="Machado H."/>
            <person name="Mateiu R.V."/>
            <person name="Gram L."/>
        </authorList>
    </citation>
    <scope>NUCLEOTIDE SEQUENCE [LARGE SCALE GENOMIC DNA]</scope>
    <source>
        <strain evidence="6">DSM 19134</strain>
    </source>
</reference>
<dbReference type="PANTHER" id="PTHR43280">
    <property type="entry name" value="ARAC-FAMILY TRANSCRIPTIONAL REGULATOR"/>
    <property type="match status" value="1"/>
</dbReference>
<dbReference type="InterPro" id="IPR037923">
    <property type="entry name" value="HTH-like"/>
</dbReference>
<dbReference type="GO" id="GO:0043565">
    <property type="term" value="F:sequence-specific DNA binding"/>
    <property type="evidence" value="ECO:0007669"/>
    <property type="project" value="InterPro"/>
</dbReference>
<keyword evidence="3" id="KW-0804">Transcription</keyword>
<dbReference type="Pfam" id="PF02311">
    <property type="entry name" value="AraC_binding"/>
    <property type="match status" value="1"/>
</dbReference>
<dbReference type="Proteomes" id="UP000037530">
    <property type="component" value="Unassembled WGS sequence"/>
</dbReference>
<keyword evidence="2" id="KW-0238">DNA-binding</keyword>
<evidence type="ECO:0000259" key="4">
    <source>
        <dbReference type="PROSITE" id="PS01124"/>
    </source>
</evidence>
<gene>
    <name evidence="5" type="ORF">AKJ31_10910</name>
</gene>
<dbReference type="PROSITE" id="PS01124">
    <property type="entry name" value="HTH_ARAC_FAMILY_2"/>
    <property type="match status" value="1"/>
</dbReference>
<dbReference type="PANTHER" id="PTHR43280:SF27">
    <property type="entry name" value="TRANSCRIPTIONAL REGULATOR MTLR"/>
    <property type="match status" value="1"/>
</dbReference>
<accession>A0A0M0I0I2</accession>
<keyword evidence="6" id="KW-1185">Reference proteome</keyword>
<dbReference type="GO" id="GO:0003700">
    <property type="term" value="F:DNA-binding transcription factor activity"/>
    <property type="evidence" value="ECO:0007669"/>
    <property type="project" value="InterPro"/>
</dbReference>
<dbReference type="Gene3D" id="1.10.10.60">
    <property type="entry name" value="Homeodomain-like"/>
    <property type="match status" value="2"/>
</dbReference>
<organism evidence="5 6">
    <name type="scientific">Vibrio hepatarius</name>
    <dbReference type="NCBI Taxonomy" id="171383"/>
    <lineage>
        <taxon>Bacteria</taxon>
        <taxon>Pseudomonadati</taxon>
        <taxon>Pseudomonadota</taxon>
        <taxon>Gammaproteobacteria</taxon>
        <taxon>Vibrionales</taxon>
        <taxon>Vibrionaceae</taxon>
        <taxon>Vibrio</taxon>
        <taxon>Vibrio oreintalis group</taxon>
    </lineage>
</organism>
<dbReference type="SMART" id="SM00342">
    <property type="entry name" value="HTH_ARAC"/>
    <property type="match status" value="1"/>
</dbReference>
<dbReference type="OrthoDB" id="9816011at2"/>
<feature type="domain" description="HTH araC/xylS-type" evidence="4">
    <location>
        <begin position="185"/>
        <end position="283"/>
    </location>
</feature>
<evidence type="ECO:0000256" key="1">
    <source>
        <dbReference type="ARBA" id="ARBA00023015"/>
    </source>
</evidence>
<evidence type="ECO:0000256" key="3">
    <source>
        <dbReference type="ARBA" id="ARBA00023163"/>
    </source>
</evidence>
<sequence length="287" mass="33457">MKSTLERVPQRIGASWRYLKITEDTKNYGWHRHDEYEIAIHRHFNGTCFIGHHQSDIKHNHMVLIGPGLPHAIYSNQEDDFDCCETHVIWFRKEWIESQINNCHELFPFKNLLFDASQGIQFSPKTAESVVQLLSDVLDAPPTKQIAILFLIISLLIEDKDSAKLTNLMTPSSEITPSSINEKIIKTDIYLSQNFDKDISLKQLADHLYMSESSVRRMFKRHYTESFSQHLKKIRLNVACDLLMTTNLPVSLIIEKVGFDNQANFNRQFKAYKRVTPKVYRESTQRT</sequence>
<dbReference type="InterPro" id="IPR003313">
    <property type="entry name" value="AraC-bd"/>
</dbReference>
<keyword evidence="1" id="KW-0805">Transcription regulation</keyword>
<dbReference type="SUPFAM" id="SSF51215">
    <property type="entry name" value="Regulatory protein AraC"/>
    <property type="match status" value="1"/>
</dbReference>